<evidence type="ECO:0000256" key="7">
    <source>
        <dbReference type="ARBA" id="ARBA00023136"/>
    </source>
</evidence>
<keyword evidence="3 10" id="KW-1134">Transmembrane beta strand</keyword>
<organism evidence="14 15">
    <name type="scientific">Polaribacter irgensii 23-P</name>
    <dbReference type="NCBI Taxonomy" id="313594"/>
    <lineage>
        <taxon>Bacteria</taxon>
        <taxon>Pseudomonadati</taxon>
        <taxon>Bacteroidota</taxon>
        <taxon>Flavobacteriia</taxon>
        <taxon>Flavobacteriales</taxon>
        <taxon>Flavobacteriaceae</taxon>
    </lineage>
</organism>
<evidence type="ECO:0000259" key="12">
    <source>
        <dbReference type="Pfam" id="PF00593"/>
    </source>
</evidence>
<dbReference type="PROSITE" id="PS52016">
    <property type="entry name" value="TONB_DEPENDENT_REC_3"/>
    <property type="match status" value="1"/>
</dbReference>
<dbReference type="Pfam" id="PF00593">
    <property type="entry name" value="TonB_dep_Rec_b-barrel"/>
    <property type="match status" value="1"/>
</dbReference>
<dbReference type="OrthoDB" id="9812892at2"/>
<dbReference type="GO" id="GO:0009279">
    <property type="term" value="C:cell outer membrane"/>
    <property type="evidence" value="ECO:0007669"/>
    <property type="project" value="UniProtKB-SubCell"/>
</dbReference>
<dbReference type="InterPro" id="IPR012910">
    <property type="entry name" value="Plug_dom"/>
</dbReference>
<dbReference type="InterPro" id="IPR036942">
    <property type="entry name" value="Beta-barrel_TonB_sf"/>
</dbReference>
<dbReference type="RefSeq" id="WP_004570618.1">
    <property type="nucleotide sequence ID" value="NZ_CH724148.1"/>
</dbReference>
<comment type="similarity">
    <text evidence="10 11">Belongs to the TonB-dependent receptor family.</text>
</comment>
<evidence type="ECO:0000256" key="5">
    <source>
        <dbReference type="ARBA" id="ARBA00022729"/>
    </source>
</evidence>
<keyword evidence="2 10" id="KW-0813">Transport</keyword>
<dbReference type="Proteomes" id="UP000003053">
    <property type="component" value="Unassembled WGS sequence"/>
</dbReference>
<dbReference type="Pfam" id="PF07715">
    <property type="entry name" value="Plug"/>
    <property type="match status" value="1"/>
</dbReference>
<dbReference type="Gene3D" id="2.60.40.1120">
    <property type="entry name" value="Carboxypeptidase-like, regulatory domain"/>
    <property type="match status" value="1"/>
</dbReference>
<proteinExistence type="inferred from homology"/>
<keyword evidence="6 11" id="KW-0798">TonB box</keyword>
<accession>A4C0K7</accession>
<keyword evidence="7 10" id="KW-0472">Membrane</keyword>
<dbReference type="SUPFAM" id="SSF56935">
    <property type="entry name" value="Porins"/>
    <property type="match status" value="1"/>
</dbReference>
<evidence type="ECO:0000313" key="15">
    <source>
        <dbReference type="Proteomes" id="UP000003053"/>
    </source>
</evidence>
<keyword evidence="9 10" id="KW-0998">Cell outer membrane</keyword>
<name>A4C0K7_9FLAO</name>
<dbReference type="SUPFAM" id="SSF49464">
    <property type="entry name" value="Carboxypeptidase regulatory domain-like"/>
    <property type="match status" value="1"/>
</dbReference>
<dbReference type="AlphaFoldDB" id="A4C0K7"/>
<evidence type="ECO:0000256" key="11">
    <source>
        <dbReference type="RuleBase" id="RU003357"/>
    </source>
</evidence>
<dbReference type="InterPro" id="IPR037066">
    <property type="entry name" value="Plug_dom_sf"/>
</dbReference>
<feature type="domain" description="TonB-dependent receptor-like beta-barrel" evidence="12">
    <location>
        <begin position="300"/>
        <end position="744"/>
    </location>
</feature>
<feature type="domain" description="TonB-dependent receptor plug" evidence="13">
    <location>
        <begin position="101"/>
        <end position="199"/>
    </location>
</feature>
<comment type="subcellular location">
    <subcellularLocation>
        <location evidence="1 10">Cell outer membrane</location>
        <topology evidence="1 10">Multi-pass membrane protein</topology>
    </subcellularLocation>
</comment>
<dbReference type="Pfam" id="PF13715">
    <property type="entry name" value="CarbopepD_reg_2"/>
    <property type="match status" value="1"/>
</dbReference>
<dbReference type="GO" id="GO:0015344">
    <property type="term" value="F:siderophore uptake transmembrane transporter activity"/>
    <property type="evidence" value="ECO:0007669"/>
    <property type="project" value="TreeGrafter"/>
</dbReference>
<dbReference type="HOGENOM" id="CLU_016091_0_0_10"/>
<dbReference type="GO" id="GO:0044718">
    <property type="term" value="P:siderophore transmembrane transport"/>
    <property type="evidence" value="ECO:0007669"/>
    <property type="project" value="TreeGrafter"/>
</dbReference>
<evidence type="ECO:0000256" key="1">
    <source>
        <dbReference type="ARBA" id="ARBA00004571"/>
    </source>
</evidence>
<dbReference type="InterPro" id="IPR000531">
    <property type="entry name" value="Beta-barrel_TonB"/>
</dbReference>
<gene>
    <name evidence="14" type="ORF">PI23P_09990</name>
</gene>
<dbReference type="Gene3D" id="2.170.130.10">
    <property type="entry name" value="TonB-dependent receptor, plug domain"/>
    <property type="match status" value="1"/>
</dbReference>
<protein>
    <submittedName>
        <fullName evidence="14">Putative TonB-dependent outer membrane protein</fullName>
    </submittedName>
</protein>
<evidence type="ECO:0000256" key="8">
    <source>
        <dbReference type="ARBA" id="ARBA00023170"/>
    </source>
</evidence>
<dbReference type="STRING" id="313594.PI23P_09990"/>
<keyword evidence="5" id="KW-0732">Signal</keyword>
<evidence type="ECO:0000256" key="6">
    <source>
        <dbReference type="ARBA" id="ARBA00023077"/>
    </source>
</evidence>
<dbReference type="eggNOG" id="COG4206">
    <property type="taxonomic scope" value="Bacteria"/>
</dbReference>
<evidence type="ECO:0000256" key="10">
    <source>
        <dbReference type="PROSITE-ProRule" id="PRU01360"/>
    </source>
</evidence>
<dbReference type="Gene3D" id="2.40.170.20">
    <property type="entry name" value="TonB-dependent receptor, beta-barrel domain"/>
    <property type="match status" value="1"/>
</dbReference>
<keyword evidence="15" id="KW-1185">Reference proteome</keyword>
<reference evidence="14 15" key="1">
    <citation type="submission" date="2006-02" db="EMBL/GenBank/DDBJ databases">
        <authorList>
            <person name="Murray A."/>
            <person name="Staley J."/>
            <person name="Ferriera S."/>
            <person name="Johnson J."/>
            <person name="Kravitz S."/>
            <person name="Halpern A."/>
            <person name="Remington K."/>
            <person name="Beeson K."/>
            <person name="Tran B."/>
            <person name="Rogers Y.-H."/>
            <person name="Friedman R."/>
            <person name="Venter J.C."/>
        </authorList>
    </citation>
    <scope>NUCLEOTIDE SEQUENCE [LARGE SCALE GENOMIC DNA]</scope>
    <source>
        <strain evidence="14 15">23-P</strain>
    </source>
</reference>
<keyword evidence="4 10" id="KW-0812">Transmembrane</keyword>
<evidence type="ECO:0000256" key="4">
    <source>
        <dbReference type="ARBA" id="ARBA00022692"/>
    </source>
</evidence>
<evidence type="ECO:0000256" key="3">
    <source>
        <dbReference type="ARBA" id="ARBA00022452"/>
    </source>
</evidence>
<dbReference type="InterPro" id="IPR039426">
    <property type="entry name" value="TonB-dep_rcpt-like"/>
</dbReference>
<dbReference type="EMBL" id="AAOG01000002">
    <property type="protein sequence ID" value="EAR12950.1"/>
    <property type="molecule type" value="Genomic_DNA"/>
</dbReference>
<evidence type="ECO:0000256" key="2">
    <source>
        <dbReference type="ARBA" id="ARBA00022448"/>
    </source>
</evidence>
<evidence type="ECO:0000313" key="14">
    <source>
        <dbReference type="EMBL" id="EAR12950.1"/>
    </source>
</evidence>
<sequence>MGTISNEYNEAVSNIHVLLSGTHIGDFTDMKGNFELRNLQLQEYRVEIVGLGFQKQIKTINFSKSKTIHLHIILKESVTNIEEVTIVGKSKTTLIEETGFNIHSIDIKKYQNKSTDAVAILNKTSGVRIRSKGGVGSNNRVSLNGLSGKQIRILVDDIPMDNQGAAYNINNISVNLIDRIDVYKGVVPVHLGVDALGGAINLVTKRKNNSFVDVSYSMGSYNTHRFNVSAQYRNKNNGFTVKLNNSYTYSDNNYTMHDVQYFETKTIIADNKEQLVDREVTGNVERFHDRFKSMFTNVGIGFLNTKWTDEFFVNLAIASVDKQVQGFNNTPIGQAYGEEENKMLRMRYKKSGLLNDRLKIDLFALYNEIKQVAVDTSSRRYRWDGSYRINIVDDPRGERLVDKTFFVADQQQSLYRANLIYKLADTHQFILNHNYSNVSRQGKNTIDLNEEQAFTSPNTLEKAITGLSHASSYFDGNLKLEIGAKYYNIQTLAKQVITFTDQSREIQNLNTKQQEMGYLIASSYFVNPNLLIKASFEKGFRMPEPIEIFGDGLSTASSPTLVPETSYNTNLGAKYTLNFKNGFLKNEIHVFRRNVKNYIRLKFLGLISGYQNDPDVLINGLEYEVSYALHNFKIRSNATWQAVLNNQDYETGSIEEAVFEKEQLPNTPKFFANLNASYNFPDLIHNINTSVYYGINYVDAFYISYEKTALLTNKNEIPPQFLNNFGVTFSTKNKKHNLNLHVENMYNSTAFDNFKQQIPGSAMYVKYRFFLDM</sequence>
<evidence type="ECO:0000259" key="13">
    <source>
        <dbReference type="Pfam" id="PF07715"/>
    </source>
</evidence>
<keyword evidence="8" id="KW-0675">Receptor</keyword>
<dbReference type="InterPro" id="IPR008969">
    <property type="entry name" value="CarboxyPept-like_regulatory"/>
</dbReference>
<dbReference type="PANTHER" id="PTHR30069">
    <property type="entry name" value="TONB-DEPENDENT OUTER MEMBRANE RECEPTOR"/>
    <property type="match status" value="1"/>
</dbReference>
<comment type="caution">
    <text evidence="14">The sequence shown here is derived from an EMBL/GenBank/DDBJ whole genome shotgun (WGS) entry which is preliminary data.</text>
</comment>
<evidence type="ECO:0000256" key="9">
    <source>
        <dbReference type="ARBA" id="ARBA00023237"/>
    </source>
</evidence>
<dbReference type="PANTHER" id="PTHR30069:SF29">
    <property type="entry name" value="HEMOGLOBIN AND HEMOGLOBIN-HAPTOGLOBIN-BINDING PROTEIN 1-RELATED"/>
    <property type="match status" value="1"/>
</dbReference>